<keyword evidence="2" id="KW-0472">Membrane</keyword>
<dbReference type="AlphaFoldDB" id="A0A5J5CB93"/>
<name>A0A5J5CB93_9PERO</name>
<dbReference type="InterPro" id="IPR013783">
    <property type="entry name" value="Ig-like_fold"/>
</dbReference>
<keyword evidence="1" id="KW-0393">Immunoglobulin domain</keyword>
<accession>A0A5J5CB93</accession>
<gene>
    <name evidence="4" type="ORF">FQN60_001667</name>
</gene>
<dbReference type="InterPro" id="IPR013151">
    <property type="entry name" value="Immunoglobulin_dom"/>
</dbReference>
<evidence type="ECO:0000256" key="2">
    <source>
        <dbReference type="SAM" id="Phobius"/>
    </source>
</evidence>
<evidence type="ECO:0000313" key="5">
    <source>
        <dbReference type="Proteomes" id="UP000327493"/>
    </source>
</evidence>
<dbReference type="InterPro" id="IPR007110">
    <property type="entry name" value="Ig-like_dom"/>
</dbReference>
<keyword evidence="2" id="KW-1133">Transmembrane helix</keyword>
<dbReference type="InterPro" id="IPR036179">
    <property type="entry name" value="Ig-like_dom_sf"/>
</dbReference>
<evidence type="ECO:0000256" key="1">
    <source>
        <dbReference type="ARBA" id="ARBA00023319"/>
    </source>
</evidence>
<reference evidence="4 5" key="1">
    <citation type="submission" date="2019-08" db="EMBL/GenBank/DDBJ databases">
        <title>A chromosome-level genome assembly, high-density linkage maps, and genome scans reveal the genomic architecture of hybrid incompatibilities underlying speciation via character displacement in darters (Percidae: Etheostominae).</title>
        <authorList>
            <person name="Moran R.L."/>
            <person name="Catchen J.M."/>
            <person name="Fuller R.C."/>
        </authorList>
    </citation>
    <scope>NUCLEOTIDE SEQUENCE [LARGE SCALE GENOMIC DNA]</scope>
    <source>
        <strain evidence="4">EspeVRDwgs_2016</strain>
        <tissue evidence="4">Muscle</tissue>
    </source>
</reference>
<protein>
    <recommendedName>
        <fullName evidence="3">Ig-like domain-containing protein</fullName>
    </recommendedName>
</protein>
<dbReference type="Proteomes" id="UP000327493">
    <property type="component" value="Unassembled WGS sequence"/>
</dbReference>
<evidence type="ECO:0000313" key="4">
    <source>
        <dbReference type="EMBL" id="KAA8578505.1"/>
    </source>
</evidence>
<dbReference type="SUPFAM" id="SSF48726">
    <property type="entry name" value="Immunoglobulin"/>
    <property type="match status" value="1"/>
</dbReference>
<comment type="caution">
    <text evidence="4">The sequence shown here is derived from an EMBL/GenBank/DDBJ whole genome shotgun (WGS) entry which is preliminary data.</text>
</comment>
<keyword evidence="5" id="KW-1185">Reference proteome</keyword>
<feature type="domain" description="Ig-like" evidence="3">
    <location>
        <begin position="25"/>
        <end position="125"/>
    </location>
</feature>
<sequence>MENWRLQRGPKSSSVGAMSLLSWTPTISVSSSMDGVSEAQEQGFKVFRGSNFNISCSVQPQYPGGSFQLSFTSSDSAHSSTQTAVNHSAHFLFPAAEPAHQGNYSCVYHQFVFSHNFSSESRLLSLTLIDPRPFRVRGIVLPLILLLATAGLYFFCKINKGRLPYGPKNTEPDDWNIFSNIRRMDDFVKEKLLEWTLAELLPAFEVYHRKKTRN</sequence>
<keyword evidence="2" id="KW-0812">Transmembrane</keyword>
<evidence type="ECO:0000259" key="3">
    <source>
        <dbReference type="PROSITE" id="PS50835"/>
    </source>
</evidence>
<proteinExistence type="predicted"/>
<organism evidence="4 5">
    <name type="scientific">Etheostoma spectabile</name>
    <name type="common">orangethroat darter</name>
    <dbReference type="NCBI Taxonomy" id="54343"/>
    <lineage>
        <taxon>Eukaryota</taxon>
        <taxon>Metazoa</taxon>
        <taxon>Chordata</taxon>
        <taxon>Craniata</taxon>
        <taxon>Vertebrata</taxon>
        <taxon>Euteleostomi</taxon>
        <taxon>Actinopterygii</taxon>
        <taxon>Neopterygii</taxon>
        <taxon>Teleostei</taxon>
        <taxon>Neoteleostei</taxon>
        <taxon>Acanthomorphata</taxon>
        <taxon>Eupercaria</taxon>
        <taxon>Perciformes</taxon>
        <taxon>Percoidei</taxon>
        <taxon>Percidae</taxon>
        <taxon>Etheostomatinae</taxon>
        <taxon>Etheostoma</taxon>
    </lineage>
</organism>
<feature type="transmembrane region" description="Helical" evidence="2">
    <location>
        <begin position="134"/>
        <end position="155"/>
    </location>
</feature>
<dbReference type="Gene3D" id="2.60.40.10">
    <property type="entry name" value="Immunoglobulins"/>
    <property type="match status" value="1"/>
</dbReference>
<dbReference type="EMBL" id="VOFY01000584">
    <property type="protein sequence ID" value="KAA8578505.1"/>
    <property type="molecule type" value="Genomic_DNA"/>
</dbReference>
<dbReference type="PROSITE" id="PS50835">
    <property type="entry name" value="IG_LIKE"/>
    <property type="match status" value="1"/>
</dbReference>
<dbReference type="Pfam" id="PF00047">
    <property type="entry name" value="ig"/>
    <property type="match status" value="1"/>
</dbReference>